<dbReference type="HOGENOM" id="CLU_108696_10_0_11"/>
<dbReference type="SUPFAM" id="SSF47336">
    <property type="entry name" value="ACP-like"/>
    <property type="match status" value="1"/>
</dbReference>
<dbReference type="InterPro" id="IPR009081">
    <property type="entry name" value="PP-bd_ACP"/>
</dbReference>
<dbReference type="AlphaFoldDB" id="E5XNQ4"/>
<dbReference type="InterPro" id="IPR036736">
    <property type="entry name" value="ACP-like_sf"/>
</dbReference>
<name>E5XNQ4_SEGRC</name>
<evidence type="ECO:0000313" key="2">
    <source>
        <dbReference type="EMBL" id="EFV14044.1"/>
    </source>
</evidence>
<dbReference type="RefSeq" id="WP_007468660.1">
    <property type="nucleotide sequence ID" value="NZ_KI391954.1"/>
</dbReference>
<sequence length="80" mass="8812">MEDRIRSILKAHGRLSVDPETVPAEADLYSLGLSSHGSVNVMLAIEEEFSIAFPDEFLKKSTFASISAMARTVRALQDML</sequence>
<reference evidence="2 3" key="1">
    <citation type="journal article" date="2011" name="Stand. Genomic Sci.">
        <title>High quality draft genome sequence of Segniliparus rugosus CDC 945(T)= (ATCC BAA-974(T)).</title>
        <authorList>
            <person name="Earl A.M."/>
            <person name="Desjardins C.A."/>
            <person name="Fitzgerald M.G."/>
            <person name="Arachchi H.M."/>
            <person name="Zeng Q."/>
            <person name="Mehta T."/>
            <person name="Griggs A."/>
            <person name="Birren B.W."/>
            <person name="Toney N.C."/>
            <person name="Carr J."/>
            <person name="Posey J."/>
            <person name="Butler W.R."/>
        </authorList>
    </citation>
    <scope>NUCLEOTIDE SEQUENCE [LARGE SCALE GENOMIC DNA]</scope>
    <source>
        <strain evidence="3">ATCC BAA-974 / DSM 45345 / CCUG 50838 / CIP 108380 / JCM 13579 / CDC 945</strain>
    </source>
</reference>
<dbReference type="PROSITE" id="PS50075">
    <property type="entry name" value="CARRIER"/>
    <property type="match status" value="1"/>
</dbReference>
<dbReference type="Proteomes" id="UP000004816">
    <property type="component" value="Unassembled WGS sequence"/>
</dbReference>
<dbReference type="NCBIfam" id="NF005480">
    <property type="entry name" value="PRK07081.1"/>
    <property type="match status" value="1"/>
</dbReference>
<protein>
    <recommendedName>
        <fullName evidence="1">Carrier domain-containing protein</fullName>
    </recommendedName>
</protein>
<feature type="domain" description="Carrier" evidence="1">
    <location>
        <begin position="1"/>
        <end position="77"/>
    </location>
</feature>
<evidence type="ECO:0000313" key="3">
    <source>
        <dbReference type="Proteomes" id="UP000004816"/>
    </source>
</evidence>
<dbReference type="OrthoDB" id="7284767at2"/>
<organism evidence="2 3">
    <name type="scientific">Segniliparus rugosus (strain ATCC BAA-974 / DSM 45345 / CCUG 50838 / CIP 108380 / JCM 13579 / CDC 945)</name>
    <dbReference type="NCBI Taxonomy" id="679197"/>
    <lineage>
        <taxon>Bacteria</taxon>
        <taxon>Bacillati</taxon>
        <taxon>Actinomycetota</taxon>
        <taxon>Actinomycetes</taxon>
        <taxon>Mycobacteriales</taxon>
        <taxon>Segniliparaceae</taxon>
        <taxon>Segniliparus</taxon>
    </lineage>
</organism>
<dbReference type="STRING" id="679197.HMPREF9336_01125"/>
<accession>E5XNQ4</accession>
<proteinExistence type="predicted"/>
<dbReference type="Gene3D" id="1.10.1200.10">
    <property type="entry name" value="ACP-like"/>
    <property type="match status" value="1"/>
</dbReference>
<dbReference type="EMBL" id="ACZI02000003">
    <property type="protein sequence ID" value="EFV14044.1"/>
    <property type="molecule type" value="Genomic_DNA"/>
</dbReference>
<keyword evidence="3" id="KW-1185">Reference proteome</keyword>
<dbReference type="eggNOG" id="COG0236">
    <property type="taxonomic scope" value="Bacteria"/>
</dbReference>
<comment type="caution">
    <text evidence="2">The sequence shown here is derived from an EMBL/GenBank/DDBJ whole genome shotgun (WGS) entry which is preliminary data.</text>
</comment>
<gene>
    <name evidence="2" type="ORF">HMPREF9336_01125</name>
</gene>
<dbReference type="Pfam" id="PF00550">
    <property type="entry name" value="PP-binding"/>
    <property type="match status" value="1"/>
</dbReference>
<evidence type="ECO:0000259" key="1">
    <source>
        <dbReference type="PROSITE" id="PS50075"/>
    </source>
</evidence>